<keyword evidence="5 6" id="KW-0472">Membrane</keyword>
<dbReference type="PANTHER" id="PTHR30028">
    <property type="entry name" value="UPF0014 INNER MEMBRANE PROTEIN YBBM-RELATED"/>
    <property type="match status" value="1"/>
</dbReference>
<proteinExistence type="inferred from homology"/>
<comment type="caution">
    <text evidence="7">The sequence shown here is derived from an EMBL/GenBank/DDBJ whole genome shotgun (WGS) entry which is preliminary data.</text>
</comment>
<feature type="transmembrane region" description="Helical" evidence="6">
    <location>
        <begin position="120"/>
        <end position="141"/>
    </location>
</feature>
<accession>A0A9W4T335</accession>
<evidence type="ECO:0000256" key="2">
    <source>
        <dbReference type="ARBA" id="ARBA00005268"/>
    </source>
</evidence>
<reference evidence="7" key="1">
    <citation type="submission" date="2022-08" db="EMBL/GenBank/DDBJ databases">
        <authorList>
            <person name="Kallberg Y."/>
            <person name="Tangrot J."/>
            <person name="Rosling A."/>
        </authorList>
    </citation>
    <scope>NUCLEOTIDE SEQUENCE</scope>
    <source>
        <strain evidence="7">Wild A</strain>
    </source>
</reference>
<dbReference type="PANTHER" id="PTHR30028:SF0">
    <property type="entry name" value="PROTEIN ALUMINUM SENSITIVE 3"/>
    <property type="match status" value="1"/>
</dbReference>
<feature type="transmembrane region" description="Helical" evidence="6">
    <location>
        <begin position="251"/>
        <end position="272"/>
    </location>
</feature>
<evidence type="ECO:0000313" key="8">
    <source>
        <dbReference type="Proteomes" id="UP001153678"/>
    </source>
</evidence>
<sequence length="384" mass="42399">MIFDTNAPLFLYRASTNNNTCYQDTGEVESSLQWYHVGIASMFILINGVISIWLGLHLEASLFVSSVRCVVQLTLMGLVLEDVFKAENPFIVLAMIFILVFLGANEIVLNKSKRRHSGMFISVLLSLGLSTMVVGIIGSRYALNQEEFWDPQIFIPTMGMLLGNGMSAIAVGTSYALNQFSEQKEKLEMYLSFGASRWEAGRPVAVEAIRLAMLPTINSMSIIGLISIPGMMTGQIIGGAPIMVAVKYQQIIMFMISASTALGVLSSIVYFLKITLAFRKSVSPSHFVDHRVPPLQLLKLTLKNSRFDLLQSGKANLEKNGNVKGKEETVVEETGNKIKKTPLPSSRTFLVNSSPYLTKFARDTAERLPTALAYYFIGGDNMYS</sequence>
<evidence type="ECO:0000256" key="5">
    <source>
        <dbReference type="ARBA" id="ARBA00023136"/>
    </source>
</evidence>
<dbReference type="InterPro" id="IPR005226">
    <property type="entry name" value="UPF0014_fam"/>
</dbReference>
<dbReference type="Proteomes" id="UP001153678">
    <property type="component" value="Unassembled WGS sequence"/>
</dbReference>
<gene>
    <name evidence="7" type="ORF">FWILDA_LOCUS15730</name>
</gene>
<keyword evidence="4 6" id="KW-1133">Transmembrane helix</keyword>
<dbReference type="GO" id="GO:0005886">
    <property type="term" value="C:plasma membrane"/>
    <property type="evidence" value="ECO:0007669"/>
    <property type="project" value="TreeGrafter"/>
</dbReference>
<dbReference type="EMBL" id="CAMKVN010008682">
    <property type="protein sequence ID" value="CAI2192744.1"/>
    <property type="molecule type" value="Genomic_DNA"/>
</dbReference>
<dbReference type="AlphaFoldDB" id="A0A9W4T335"/>
<feature type="transmembrane region" description="Helical" evidence="6">
    <location>
        <begin position="63"/>
        <end position="84"/>
    </location>
</feature>
<evidence type="ECO:0000256" key="1">
    <source>
        <dbReference type="ARBA" id="ARBA00004141"/>
    </source>
</evidence>
<feature type="transmembrane region" description="Helical" evidence="6">
    <location>
        <begin position="34"/>
        <end position="56"/>
    </location>
</feature>
<evidence type="ECO:0000256" key="3">
    <source>
        <dbReference type="ARBA" id="ARBA00022692"/>
    </source>
</evidence>
<evidence type="ECO:0000256" key="4">
    <source>
        <dbReference type="ARBA" id="ARBA00022989"/>
    </source>
</evidence>
<feature type="transmembrane region" description="Helical" evidence="6">
    <location>
        <begin position="153"/>
        <end position="177"/>
    </location>
</feature>
<keyword evidence="3 6" id="KW-0812">Transmembrane</keyword>
<name>A0A9W4T335_9GLOM</name>
<comment type="subcellular location">
    <subcellularLocation>
        <location evidence="1">Membrane</location>
        <topology evidence="1">Multi-pass membrane protein</topology>
    </subcellularLocation>
</comment>
<organism evidence="7 8">
    <name type="scientific">Funneliformis geosporum</name>
    <dbReference type="NCBI Taxonomy" id="1117311"/>
    <lineage>
        <taxon>Eukaryota</taxon>
        <taxon>Fungi</taxon>
        <taxon>Fungi incertae sedis</taxon>
        <taxon>Mucoromycota</taxon>
        <taxon>Glomeromycotina</taxon>
        <taxon>Glomeromycetes</taxon>
        <taxon>Glomerales</taxon>
        <taxon>Glomeraceae</taxon>
        <taxon>Funneliformis</taxon>
    </lineage>
</organism>
<evidence type="ECO:0000313" key="7">
    <source>
        <dbReference type="EMBL" id="CAI2192744.1"/>
    </source>
</evidence>
<comment type="similarity">
    <text evidence="2">Belongs to the UPF0014 family.</text>
</comment>
<feature type="non-terminal residue" evidence="7">
    <location>
        <position position="384"/>
    </location>
</feature>
<keyword evidence="8" id="KW-1185">Reference proteome</keyword>
<dbReference type="OrthoDB" id="432685at2759"/>
<feature type="transmembrane region" description="Helical" evidence="6">
    <location>
        <begin position="90"/>
        <end position="108"/>
    </location>
</feature>
<feature type="transmembrane region" description="Helical" evidence="6">
    <location>
        <begin position="222"/>
        <end position="245"/>
    </location>
</feature>
<protein>
    <submittedName>
        <fullName evidence="7">17764_t:CDS:1</fullName>
    </submittedName>
</protein>
<evidence type="ECO:0000256" key="6">
    <source>
        <dbReference type="SAM" id="Phobius"/>
    </source>
</evidence>
<dbReference type="Pfam" id="PF03649">
    <property type="entry name" value="UPF0014"/>
    <property type="match status" value="1"/>
</dbReference>